<dbReference type="PANTHER" id="PTHR43081">
    <property type="entry name" value="ADENYLATE CYCLASE, TERMINAL-DIFFERENTIATION SPECIFIC-RELATED"/>
    <property type="match status" value="1"/>
</dbReference>
<dbReference type="Proteomes" id="UP001431209">
    <property type="component" value="Unassembled WGS sequence"/>
</dbReference>
<organism evidence="2 3">
    <name type="scientific">Acrasis kona</name>
    <dbReference type="NCBI Taxonomy" id="1008807"/>
    <lineage>
        <taxon>Eukaryota</taxon>
        <taxon>Discoba</taxon>
        <taxon>Heterolobosea</taxon>
        <taxon>Tetramitia</taxon>
        <taxon>Eutetramitia</taxon>
        <taxon>Acrasidae</taxon>
        <taxon>Acrasis</taxon>
    </lineage>
</organism>
<accession>A0AAW2Z900</accession>
<gene>
    <name evidence="2" type="ORF">AKO1_002168</name>
</gene>
<dbReference type="GO" id="GO:0035556">
    <property type="term" value="P:intracellular signal transduction"/>
    <property type="evidence" value="ECO:0007669"/>
    <property type="project" value="InterPro"/>
</dbReference>
<reference evidence="2 3" key="1">
    <citation type="submission" date="2024-03" db="EMBL/GenBank/DDBJ databases">
        <title>The Acrasis kona genome and developmental transcriptomes reveal deep origins of eukaryotic multicellular pathways.</title>
        <authorList>
            <person name="Sheikh S."/>
            <person name="Fu C.-J."/>
            <person name="Brown M.W."/>
            <person name="Baldauf S.L."/>
        </authorList>
    </citation>
    <scope>NUCLEOTIDE SEQUENCE [LARGE SCALE GENOMIC DNA]</scope>
    <source>
        <strain evidence="2 3">ATCC MYA-3509</strain>
    </source>
</reference>
<dbReference type="GO" id="GO:0006171">
    <property type="term" value="P:cAMP biosynthetic process"/>
    <property type="evidence" value="ECO:0007669"/>
    <property type="project" value="TreeGrafter"/>
</dbReference>
<dbReference type="Gene3D" id="3.30.70.1230">
    <property type="entry name" value="Nucleotide cyclase"/>
    <property type="match status" value="1"/>
</dbReference>
<comment type="caution">
    <text evidence="2">The sequence shown here is derived from an EMBL/GenBank/DDBJ whole genome shotgun (WGS) entry which is preliminary data.</text>
</comment>
<evidence type="ECO:0000313" key="2">
    <source>
        <dbReference type="EMBL" id="KAL0485915.1"/>
    </source>
</evidence>
<dbReference type="PANTHER" id="PTHR43081:SF1">
    <property type="entry name" value="ADENYLATE CYCLASE, TERMINAL-DIFFERENTIATION SPECIFIC"/>
    <property type="match status" value="1"/>
</dbReference>
<dbReference type="InterPro" id="IPR001054">
    <property type="entry name" value="A/G_cyclase"/>
</dbReference>
<dbReference type="SUPFAM" id="SSF55073">
    <property type="entry name" value="Nucleotide cyclase"/>
    <property type="match status" value="1"/>
</dbReference>
<name>A0AAW2Z900_9EUKA</name>
<sequence>MDVADFTTISEMLASEDLLYVMSTLFGECSRIILSQEGQIDKYIGDCIMAFWGAPNRVEHMELKMAKAAIMIQQFVSGFRERMLEEGKPSIHVRIGMHCSDVLVGNFGSPQRLSYTCMGNGVNLASRLEGANKYFGSCMIMSDVVYEAMLRSINLQRYDNELQITDDIDYMVQNEYIRVRTLATTVVKGKTVPCTVYELVYDDGEFPEEYKMYENAYNLFQKGDFTNALNEFTALKNMKGHVDYVVEKKIKLCNEYIEHTPSDWNG</sequence>
<dbReference type="AlphaFoldDB" id="A0AAW2Z900"/>
<protein>
    <recommendedName>
        <fullName evidence="1">Guanylate cyclase domain-containing protein</fullName>
    </recommendedName>
</protein>
<keyword evidence="3" id="KW-1185">Reference proteome</keyword>
<dbReference type="Pfam" id="PF00211">
    <property type="entry name" value="Guanylate_cyc"/>
    <property type="match status" value="1"/>
</dbReference>
<dbReference type="InterPro" id="IPR029787">
    <property type="entry name" value="Nucleotide_cyclase"/>
</dbReference>
<dbReference type="PROSITE" id="PS50125">
    <property type="entry name" value="GUANYLATE_CYCLASE_2"/>
    <property type="match status" value="1"/>
</dbReference>
<proteinExistence type="predicted"/>
<dbReference type="EMBL" id="JAOPGA020001182">
    <property type="protein sequence ID" value="KAL0485915.1"/>
    <property type="molecule type" value="Genomic_DNA"/>
</dbReference>
<dbReference type="InterPro" id="IPR050697">
    <property type="entry name" value="Adenylyl/Guanylyl_Cyclase_3/4"/>
</dbReference>
<evidence type="ECO:0000259" key="1">
    <source>
        <dbReference type="PROSITE" id="PS50125"/>
    </source>
</evidence>
<evidence type="ECO:0000313" key="3">
    <source>
        <dbReference type="Proteomes" id="UP001431209"/>
    </source>
</evidence>
<dbReference type="CDD" id="cd07302">
    <property type="entry name" value="CHD"/>
    <property type="match status" value="1"/>
</dbReference>
<feature type="non-terminal residue" evidence="2">
    <location>
        <position position="266"/>
    </location>
</feature>
<feature type="domain" description="Guanylate cyclase" evidence="1">
    <location>
        <begin position="1"/>
        <end position="129"/>
    </location>
</feature>